<dbReference type="GeneID" id="20085505"/>
<gene>
    <name evidence="2" type="ORF">H310_08455</name>
</gene>
<feature type="compositionally biased region" description="Basic and acidic residues" evidence="1">
    <location>
        <begin position="8"/>
        <end position="23"/>
    </location>
</feature>
<dbReference type="AlphaFoldDB" id="A0A024U070"/>
<dbReference type="VEuPathDB" id="FungiDB:H310_08455"/>
<sequence length="207" mass="23313">MEGSSDQLSDRTLPDGGYYRDGEAQPGIDLQARRQEIEDLVYEDETTSSMSGVEDRLVVTEDPPLRLLSRVPVPAPFHAARPSLGPFPVMVQSQEVHHHYQQIADDPALAALERARRDEQIIAQAAELARVSVKNESMQSAGLALQEELKGLDKPEKSKRCGWHRLRPSKYFGSWNLKLPNYCAVTGSVKLRWNARAWRGLSLLRLR</sequence>
<dbReference type="EMBL" id="KI913968">
    <property type="protein sequence ID" value="ETV98982.1"/>
    <property type="molecule type" value="Genomic_DNA"/>
</dbReference>
<feature type="region of interest" description="Disordered" evidence="1">
    <location>
        <begin position="1"/>
        <end position="30"/>
    </location>
</feature>
<evidence type="ECO:0000256" key="1">
    <source>
        <dbReference type="SAM" id="MobiDB-lite"/>
    </source>
</evidence>
<reference evidence="2" key="1">
    <citation type="submission" date="2013-12" db="EMBL/GenBank/DDBJ databases">
        <title>The Genome Sequence of Aphanomyces invadans NJM9701.</title>
        <authorList>
            <consortium name="The Broad Institute Genomics Platform"/>
            <person name="Russ C."/>
            <person name="Tyler B."/>
            <person name="van West P."/>
            <person name="Dieguez-Uribeondo J."/>
            <person name="Young S.K."/>
            <person name="Zeng Q."/>
            <person name="Gargeya S."/>
            <person name="Fitzgerald M."/>
            <person name="Abouelleil A."/>
            <person name="Alvarado L."/>
            <person name="Chapman S.B."/>
            <person name="Gainer-Dewar J."/>
            <person name="Goldberg J."/>
            <person name="Griggs A."/>
            <person name="Gujja S."/>
            <person name="Hansen M."/>
            <person name="Howarth C."/>
            <person name="Imamovic A."/>
            <person name="Ireland A."/>
            <person name="Larimer J."/>
            <person name="McCowan C."/>
            <person name="Murphy C."/>
            <person name="Pearson M."/>
            <person name="Poon T.W."/>
            <person name="Priest M."/>
            <person name="Roberts A."/>
            <person name="Saif S."/>
            <person name="Shea T."/>
            <person name="Sykes S."/>
            <person name="Wortman J."/>
            <person name="Nusbaum C."/>
            <person name="Birren B."/>
        </authorList>
    </citation>
    <scope>NUCLEOTIDE SEQUENCE [LARGE SCALE GENOMIC DNA]</scope>
    <source>
        <strain evidence="2">NJM9701</strain>
    </source>
</reference>
<proteinExistence type="predicted"/>
<accession>A0A024U070</accession>
<organism evidence="2">
    <name type="scientific">Aphanomyces invadans</name>
    <dbReference type="NCBI Taxonomy" id="157072"/>
    <lineage>
        <taxon>Eukaryota</taxon>
        <taxon>Sar</taxon>
        <taxon>Stramenopiles</taxon>
        <taxon>Oomycota</taxon>
        <taxon>Saprolegniomycetes</taxon>
        <taxon>Saprolegniales</taxon>
        <taxon>Verrucalvaceae</taxon>
        <taxon>Aphanomyces</taxon>
    </lineage>
</organism>
<dbReference type="RefSeq" id="XP_008872410.1">
    <property type="nucleotide sequence ID" value="XM_008874188.1"/>
</dbReference>
<protein>
    <submittedName>
        <fullName evidence="2">Uncharacterized protein</fullName>
    </submittedName>
</protein>
<name>A0A024U070_9STRA</name>
<evidence type="ECO:0000313" key="2">
    <source>
        <dbReference type="EMBL" id="ETV98982.1"/>
    </source>
</evidence>